<dbReference type="GO" id="GO:0008233">
    <property type="term" value="F:peptidase activity"/>
    <property type="evidence" value="ECO:0007669"/>
    <property type="project" value="UniProtKB-KW"/>
</dbReference>
<feature type="transmembrane region" description="Helical" evidence="8">
    <location>
        <begin position="114"/>
        <end position="131"/>
    </location>
</feature>
<feature type="transmembrane region" description="Helical" evidence="8">
    <location>
        <begin position="252"/>
        <end position="269"/>
    </location>
</feature>
<keyword evidence="4 8" id="KW-0812">Transmembrane</keyword>
<evidence type="ECO:0000256" key="6">
    <source>
        <dbReference type="ARBA" id="ARBA00022989"/>
    </source>
</evidence>
<feature type="transmembrane region" description="Helical" evidence="8">
    <location>
        <begin position="185"/>
        <end position="206"/>
    </location>
</feature>
<keyword evidence="7 8" id="KW-0472">Membrane</keyword>
<evidence type="ECO:0000256" key="4">
    <source>
        <dbReference type="ARBA" id="ARBA00022692"/>
    </source>
</evidence>
<accession>A0AA96WNZ9</accession>
<dbReference type="AlphaFoldDB" id="A0AA96WNZ9"/>
<evidence type="ECO:0000256" key="3">
    <source>
        <dbReference type="ARBA" id="ARBA00022670"/>
    </source>
</evidence>
<feature type="transmembrane region" description="Helical" evidence="8">
    <location>
        <begin position="143"/>
        <end position="164"/>
    </location>
</feature>
<evidence type="ECO:0000256" key="2">
    <source>
        <dbReference type="ARBA" id="ARBA00022475"/>
    </source>
</evidence>
<dbReference type="InterPro" id="IPR026392">
    <property type="entry name" value="Exo/Archaeosortase_dom"/>
</dbReference>
<evidence type="ECO:0000256" key="7">
    <source>
        <dbReference type="ARBA" id="ARBA00023136"/>
    </source>
</evidence>
<dbReference type="Pfam" id="PF09721">
    <property type="entry name" value="Exosortase_EpsH"/>
    <property type="match status" value="1"/>
</dbReference>
<feature type="transmembrane region" description="Helical" evidence="8">
    <location>
        <begin position="36"/>
        <end position="52"/>
    </location>
</feature>
<dbReference type="GO" id="GO:0005886">
    <property type="term" value="C:plasma membrane"/>
    <property type="evidence" value="ECO:0007669"/>
    <property type="project" value="UniProtKB-SubCell"/>
</dbReference>
<keyword evidence="3" id="KW-0645">Protease</keyword>
<keyword evidence="5 9" id="KW-0378">Hydrolase</keyword>
<name>A0AA96WNZ9_LEPBY</name>
<organism evidence="9">
    <name type="scientific">Leptolyngbya boryana CZ1</name>
    <dbReference type="NCBI Taxonomy" id="3060204"/>
    <lineage>
        <taxon>Bacteria</taxon>
        <taxon>Bacillati</taxon>
        <taxon>Cyanobacteriota</taxon>
        <taxon>Cyanophyceae</taxon>
        <taxon>Leptolyngbyales</taxon>
        <taxon>Leptolyngbyaceae</taxon>
        <taxon>Leptolyngbya group</taxon>
        <taxon>Leptolyngbya</taxon>
    </lineage>
</organism>
<dbReference type="GO" id="GO:0006508">
    <property type="term" value="P:proteolysis"/>
    <property type="evidence" value="ECO:0007669"/>
    <property type="project" value="UniProtKB-KW"/>
</dbReference>
<keyword evidence="6 8" id="KW-1133">Transmembrane helix</keyword>
<dbReference type="EC" id="3.4.22.-" evidence="9"/>
<comment type="subcellular location">
    <subcellularLocation>
        <location evidence="1">Cell membrane</location>
        <topology evidence="1">Multi-pass membrane protein</topology>
    </subcellularLocation>
</comment>
<evidence type="ECO:0000256" key="8">
    <source>
        <dbReference type="SAM" id="Phobius"/>
    </source>
</evidence>
<feature type="transmembrane region" description="Helical" evidence="8">
    <location>
        <begin position="64"/>
        <end position="84"/>
    </location>
</feature>
<feature type="transmembrane region" description="Helical" evidence="8">
    <location>
        <begin position="212"/>
        <end position="232"/>
    </location>
</feature>
<dbReference type="RefSeq" id="WP_316425693.1">
    <property type="nucleotide sequence ID" value="NZ_CP130144.1"/>
</dbReference>
<dbReference type="InterPro" id="IPR022505">
    <property type="entry name" value="Exosortase_cyanobac"/>
</dbReference>
<evidence type="ECO:0000256" key="5">
    <source>
        <dbReference type="ARBA" id="ARBA00022801"/>
    </source>
</evidence>
<evidence type="ECO:0000256" key="1">
    <source>
        <dbReference type="ARBA" id="ARBA00004651"/>
    </source>
</evidence>
<dbReference type="InterPro" id="IPR019127">
    <property type="entry name" value="Exosortase"/>
</dbReference>
<dbReference type="NCBIfam" id="TIGR04178">
    <property type="entry name" value="exo_archaeo"/>
    <property type="match status" value="1"/>
</dbReference>
<feature type="transmembrane region" description="Helical" evidence="8">
    <location>
        <begin position="90"/>
        <end position="107"/>
    </location>
</feature>
<proteinExistence type="predicted"/>
<keyword evidence="2" id="KW-1003">Cell membrane</keyword>
<gene>
    <name evidence="9" type="primary">crtA</name>
    <name evidence="9" type="ORF">Q2T42_16120</name>
</gene>
<evidence type="ECO:0000313" key="9">
    <source>
        <dbReference type="EMBL" id="WNZ43377.1"/>
    </source>
</evidence>
<dbReference type="EMBL" id="CP130144">
    <property type="protein sequence ID" value="WNZ43377.1"/>
    <property type="molecule type" value="Genomic_DNA"/>
</dbReference>
<reference evidence="9" key="1">
    <citation type="journal article" date="2023" name="Plants (Basel)">
        <title>Genomic Analysis of Leptolyngbya boryana CZ1 Reveals Efficient Carbon Fixation Modules.</title>
        <authorList>
            <person name="Bai X."/>
            <person name="Wang H."/>
            <person name="Cheng W."/>
            <person name="Wang J."/>
            <person name="Ma M."/>
            <person name="Hu H."/>
            <person name="Song Z."/>
            <person name="Ma H."/>
            <person name="Fan Y."/>
            <person name="Du C."/>
            <person name="Xu J."/>
        </authorList>
    </citation>
    <scope>NUCLEOTIDE SEQUENCE</scope>
    <source>
        <strain evidence="9">CZ1</strain>
    </source>
</reference>
<reference evidence="9" key="2">
    <citation type="submission" date="2023-07" db="EMBL/GenBank/DDBJ databases">
        <authorList>
            <person name="Bai X.-H."/>
            <person name="Wang H.-H."/>
            <person name="Wang J."/>
            <person name="Ma M.-Y."/>
            <person name="Hu H.-H."/>
            <person name="Song Z.-L."/>
            <person name="Ma H.-G."/>
            <person name="Fan Y."/>
            <person name="Du C.-Y."/>
            <person name="Xu J.-C."/>
        </authorList>
    </citation>
    <scope>NUCLEOTIDE SEQUENCE</scope>
    <source>
        <strain evidence="9">CZ1</strain>
    </source>
</reference>
<dbReference type="NCBIfam" id="TIGR03763">
    <property type="entry name" value="cyanoexo_CrtA"/>
    <property type="match status" value="1"/>
</dbReference>
<sequence length="287" mass="32334">MMDQHSPNRVFAITGGGLILLHLLLTWKWTGSTDQFVLSVLFWMAIVLLLWHKRFHLHLQSSRFASGLGALLMGLLLVKSLSLLQAEPEFIRLFPAWAALSFGLIASGFRLRQYWREILIILTLVIPPGSVERFVEWSIGSKIQALIAKSTAFVLHYIGFNVVYKGTEIASTKGMVRVEYACTGINILFLLLQLSILVQLVFPVYGWRCRNLFPIAILLAWALVTLRVALMVTAIDNRSTFEYWHGEQGSQIFSTVAIVAFACLSHWLLEESETVANEKIPNDSDPS</sequence>
<protein>
    <submittedName>
        <fullName evidence="9">Cyanoexosortase A</fullName>
        <ecNumber evidence="9">3.4.22.-</ecNumber>
    </submittedName>
</protein>